<protein>
    <submittedName>
        <fullName evidence="2">VOC family protein</fullName>
    </submittedName>
</protein>
<proteinExistence type="predicted"/>
<accession>A0ABT6RZS4</accession>
<reference evidence="2 3" key="1">
    <citation type="submission" date="2023-05" db="EMBL/GenBank/DDBJ databases">
        <title>Draft genome sequence of Streptomyces sp. B-S-A8 isolated from a cave soil in Thailand.</title>
        <authorList>
            <person name="Chamroensaksri N."/>
            <person name="Muangham S."/>
        </authorList>
    </citation>
    <scope>NUCLEOTIDE SEQUENCE [LARGE SCALE GENOMIC DNA]</scope>
    <source>
        <strain evidence="2 3">B-S-A8</strain>
    </source>
</reference>
<evidence type="ECO:0000259" key="1">
    <source>
        <dbReference type="Pfam" id="PF06983"/>
    </source>
</evidence>
<dbReference type="Proteomes" id="UP001224661">
    <property type="component" value="Unassembled WGS sequence"/>
</dbReference>
<gene>
    <name evidence="2" type="ORF">QIS99_27680</name>
</gene>
<organism evidence="2 3">
    <name type="scientific">Streptomyces solicavernae</name>
    <dbReference type="NCBI Taxonomy" id="3043614"/>
    <lineage>
        <taxon>Bacteria</taxon>
        <taxon>Bacillati</taxon>
        <taxon>Actinomycetota</taxon>
        <taxon>Actinomycetes</taxon>
        <taxon>Kitasatosporales</taxon>
        <taxon>Streptomycetaceae</taxon>
        <taxon>Streptomyces</taxon>
    </lineage>
</organism>
<name>A0ABT6RZS4_9ACTN</name>
<dbReference type="PANTHER" id="PTHR33990">
    <property type="entry name" value="PROTEIN YJDN-RELATED"/>
    <property type="match status" value="1"/>
</dbReference>
<sequence length="161" mass="17331">MATPQKIKTCLWYDGRAQEAAEFYTSLFDDSRVTEVQRYGEAGPGEPGSVMVVLFELAGTPFMGLNGGPEFTFSEACSVAVDCEDQKEVDRLWSALTADGGAEGPCGWLKDKYGLSWQIVPRALDELLADPDPARAARAMKAMLGMGKLDVQALTDAADGK</sequence>
<dbReference type="CDD" id="cd06588">
    <property type="entry name" value="PhnB_like"/>
    <property type="match status" value="1"/>
</dbReference>
<dbReference type="RefSeq" id="WP_282516418.1">
    <property type="nucleotide sequence ID" value="NZ_JASCIR010000035.1"/>
</dbReference>
<dbReference type="InterPro" id="IPR009725">
    <property type="entry name" value="3_dmu_93_MTrfase"/>
</dbReference>
<evidence type="ECO:0000313" key="2">
    <source>
        <dbReference type="EMBL" id="MDI3389944.1"/>
    </source>
</evidence>
<dbReference type="PANTHER" id="PTHR33990:SF2">
    <property type="entry name" value="PHNB-LIKE DOMAIN-CONTAINING PROTEIN"/>
    <property type="match status" value="1"/>
</dbReference>
<dbReference type="InterPro" id="IPR029068">
    <property type="entry name" value="Glyas_Bleomycin-R_OHBP_Dase"/>
</dbReference>
<comment type="caution">
    <text evidence="2">The sequence shown here is derived from an EMBL/GenBank/DDBJ whole genome shotgun (WGS) entry which is preliminary data.</text>
</comment>
<dbReference type="InterPro" id="IPR028973">
    <property type="entry name" value="PhnB-like"/>
</dbReference>
<feature type="domain" description="PhnB-like" evidence="1">
    <location>
        <begin position="5"/>
        <end position="120"/>
    </location>
</feature>
<dbReference type="EMBL" id="JASCIR010000035">
    <property type="protein sequence ID" value="MDI3389944.1"/>
    <property type="molecule type" value="Genomic_DNA"/>
</dbReference>
<dbReference type="Gene3D" id="3.10.180.10">
    <property type="entry name" value="2,3-Dihydroxybiphenyl 1,2-Dioxygenase, domain 1"/>
    <property type="match status" value="1"/>
</dbReference>
<keyword evidence="3" id="KW-1185">Reference proteome</keyword>
<dbReference type="PIRSF" id="PIRSF021700">
    <property type="entry name" value="3_dmu_93_MTrfase"/>
    <property type="match status" value="1"/>
</dbReference>
<evidence type="ECO:0000313" key="3">
    <source>
        <dbReference type="Proteomes" id="UP001224661"/>
    </source>
</evidence>
<dbReference type="SUPFAM" id="SSF54593">
    <property type="entry name" value="Glyoxalase/Bleomycin resistance protein/Dihydroxybiphenyl dioxygenase"/>
    <property type="match status" value="1"/>
</dbReference>
<dbReference type="Pfam" id="PF06983">
    <property type="entry name" value="3-dmu-9_3-mt"/>
    <property type="match status" value="1"/>
</dbReference>